<accession>A0A2R7Y471</accession>
<proteinExistence type="predicted"/>
<gene>
    <name evidence="1" type="ORF">B7O98_06695</name>
</gene>
<dbReference type="Gene3D" id="3.30.390.50">
    <property type="entry name" value="CO dehydrogenase flavoprotein, C-terminal domain"/>
    <property type="match status" value="1"/>
</dbReference>
<evidence type="ECO:0008006" key="3">
    <source>
        <dbReference type="Google" id="ProtNLM"/>
    </source>
</evidence>
<dbReference type="AlphaFoldDB" id="A0A2R7Y471"/>
<evidence type="ECO:0000313" key="2">
    <source>
        <dbReference type="Proteomes" id="UP000244093"/>
    </source>
</evidence>
<comment type="caution">
    <text evidence="1">The sequence shown here is derived from an EMBL/GenBank/DDBJ whole genome shotgun (WGS) entry which is preliminary data.</text>
</comment>
<protein>
    <recommendedName>
        <fullName evidence="3">Lipoate--protein ligase</fullName>
    </recommendedName>
</protein>
<reference evidence="1" key="1">
    <citation type="submission" date="2017-04" db="EMBL/GenBank/DDBJ databases">
        <authorList>
            <person name="Afonso C.L."/>
            <person name="Miller P.J."/>
            <person name="Scott M.A."/>
            <person name="Spackman E."/>
            <person name="Goraichik I."/>
            <person name="Dimitrov K.M."/>
            <person name="Suarez D.L."/>
            <person name="Swayne D.E."/>
        </authorList>
    </citation>
    <scope>NUCLEOTIDE SEQUENCE</scope>
    <source>
        <strain evidence="1">NZ3</strain>
    </source>
</reference>
<evidence type="ECO:0000313" key="1">
    <source>
        <dbReference type="EMBL" id="PUA32341.1"/>
    </source>
</evidence>
<dbReference type="Proteomes" id="UP000244093">
    <property type="component" value="Unassembled WGS sequence"/>
</dbReference>
<organism evidence="1 2">
    <name type="scientific">Zestosphaera tikiterensis</name>
    <dbReference type="NCBI Taxonomy" id="1973259"/>
    <lineage>
        <taxon>Archaea</taxon>
        <taxon>Thermoproteota</taxon>
        <taxon>Thermoprotei</taxon>
        <taxon>Desulfurococcales</taxon>
        <taxon>Desulfurococcaceae</taxon>
        <taxon>Zestosphaera</taxon>
    </lineage>
</organism>
<dbReference type="EMBL" id="NBVN01000004">
    <property type="protein sequence ID" value="PUA32341.1"/>
    <property type="molecule type" value="Genomic_DNA"/>
</dbReference>
<sequence>MEIVKMFKKPTSKLIIFKLTLSDDCSIVKASLEGDFFAYRPELVDESIDSLKGLKPDALLAEELHKKLMRSFIIGVEELDLLAFLKEVFEESREKCAKSLK</sequence>
<reference evidence="1" key="2">
    <citation type="journal article" date="2018" name="Syst. Appl. Microbiol.">
        <title>A new symbiotic nanoarchaeote (Candidatus Nanoclepta minutus) and its host (Zestosphaera tikiterensis gen. nov., sp. nov.) from a New Zealand hot spring.</title>
        <authorList>
            <person name="St John E."/>
            <person name="Liu Y."/>
            <person name="Podar M."/>
            <person name="Stott M.B."/>
            <person name="Meneghin J."/>
            <person name="Chen Z."/>
            <person name="Lagutin K."/>
            <person name="Mitchell K."/>
            <person name="Reysenbach A.L."/>
        </authorList>
    </citation>
    <scope>NUCLEOTIDE SEQUENCE [LARGE SCALE GENOMIC DNA]</scope>
    <source>
        <strain evidence="1">NZ3</strain>
    </source>
</reference>
<name>A0A2R7Y471_9CREN</name>